<keyword evidence="2" id="KW-0378">Hydrolase</keyword>
<dbReference type="InterPro" id="IPR016193">
    <property type="entry name" value="Cytidine_deaminase-like"/>
</dbReference>
<dbReference type="GO" id="GO:0008270">
    <property type="term" value="F:zinc ion binding"/>
    <property type="evidence" value="ECO:0007669"/>
    <property type="project" value="InterPro"/>
</dbReference>
<dbReference type="InterPro" id="IPR035105">
    <property type="entry name" value="Deoxycytidylate_deaminase_dom"/>
</dbReference>
<dbReference type="GO" id="GO:0005737">
    <property type="term" value="C:cytoplasm"/>
    <property type="evidence" value="ECO:0007669"/>
    <property type="project" value="TreeGrafter"/>
</dbReference>
<dbReference type="PROSITE" id="PS51747">
    <property type="entry name" value="CYT_DCMP_DEAMINASES_2"/>
    <property type="match status" value="1"/>
</dbReference>
<dbReference type="InterPro" id="IPR002125">
    <property type="entry name" value="CMP_dCMP_dom"/>
</dbReference>
<gene>
    <name evidence="4" type="ORF">LCGC14_2075010</name>
</gene>
<evidence type="ECO:0000313" key="4">
    <source>
        <dbReference type="EMBL" id="KKL73428.1"/>
    </source>
</evidence>
<proteinExistence type="predicted"/>
<name>A0A0F9EH58_9ZZZZ</name>
<dbReference type="EMBL" id="LAZR01024960">
    <property type="protein sequence ID" value="KKL73428.1"/>
    <property type="molecule type" value="Genomic_DNA"/>
</dbReference>
<dbReference type="InterPro" id="IPR015517">
    <property type="entry name" value="dCMP_deaminase-rel"/>
</dbReference>
<dbReference type="PANTHER" id="PTHR11086:SF18">
    <property type="entry name" value="DEOXYCYTIDYLATE DEAMINASE"/>
    <property type="match status" value="1"/>
</dbReference>
<dbReference type="PIRSF" id="PIRSF006019">
    <property type="entry name" value="dCMP_deaminase"/>
    <property type="match status" value="1"/>
</dbReference>
<protein>
    <recommendedName>
        <fullName evidence="3">CMP/dCMP-type deaminase domain-containing protein</fullName>
    </recommendedName>
</protein>
<organism evidence="4">
    <name type="scientific">marine sediment metagenome</name>
    <dbReference type="NCBI Taxonomy" id="412755"/>
    <lineage>
        <taxon>unclassified sequences</taxon>
        <taxon>metagenomes</taxon>
        <taxon>ecological metagenomes</taxon>
    </lineage>
</organism>
<evidence type="ECO:0000256" key="2">
    <source>
        <dbReference type="ARBA" id="ARBA00022801"/>
    </source>
</evidence>
<dbReference type="InterPro" id="IPR016473">
    <property type="entry name" value="dCMP_deaminase"/>
</dbReference>
<dbReference type="GO" id="GO:0006220">
    <property type="term" value="P:pyrimidine nucleotide metabolic process"/>
    <property type="evidence" value="ECO:0007669"/>
    <property type="project" value="InterPro"/>
</dbReference>
<comment type="caution">
    <text evidence="4">The sequence shown here is derived from an EMBL/GenBank/DDBJ whole genome shotgun (WGS) entry which is preliminary data.</text>
</comment>
<dbReference type="CDD" id="cd01286">
    <property type="entry name" value="deoxycytidylate_deaminase"/>
    <property type="match status" value="1"/>
</dbReference>
<dbReference type="PANTHER" id="PTHR11086">
    <property type="entry name" value="DEOXYCYTIDYLATE DEAMINASE-RELATED"/>
    <property type="match status" value="1"/>
</dbReference>
<evidence type="ECO:0000256" key="1">
    <source>
        <dbReference type="ARBA" id="ARBA00001947"/>
    </source>
</evidence>
<dbReference type="AlphaFoldDB" id="A0A0F9EH58"/>
<dbReference type="SUPFAM" id="SSF53927">
    <property type="entry name" value="Cytidine deaminase-like"/>
    <property type="match status" value="1"/>
</dbReference>
<evidence type="ECO:0000259" key="3">
    <source>
        <dbReference type="PROSITE" id="PS51747"/>
    </source>
</evidence>
<comment type="cofactor">
    <cofactor evidence="1">
        <name>Zn(2+)</name>
        <dbReference type="ChEBI" id="CHEBI:29105"/>
    </cofactor>
</comment>
<dbReference type="GO" id="GO:0004132">
    <property type="term" value="F:dCMP deaminase activity"/>
    <property type="evidence" value="ECO:0007669"/>
    <property type="project" value="InterPro"/>
</dbReference>
<dbReference type="Pfam" id="PF00383">
    <property type="entry name" value="dCMP_cyt_deam_1"/>
    <property type="match status" value="1"/>
</dbReference>
<sequence>MEIDEIGCSVNLVTGEHYGECKGSCKGEEPMARITRDEMLKRKALLTAQRGTCNRASVGALIVRDGRTISEGYVGSPPGMPHCLDIGCDIVDDHCVRTTHSEMNALLFAARNGIATDGAEMHITHSPCPTCAKAIITAGIRRVVWDEARGDVDVATKLLRRASITHGTY</sequence>
<feature type="domain" description="CMP/dCMP-type deaminase" evidence="3">
    <location>
        <begin position="35"/>
        <end position="169"/>
    </location>
</feature>
<accession>A0A0F9EH58</accession>
<dbReference type="Gene3D" id="3.40.140.10">
    <property type="entry name" value="Cytidine Deaminase, domain 2"/>
    <property type="match status" value="1"/>
</dbReference>
<reference evidence="4" key="1">
    <citation type="journal article" date="2015" name="Nature">
        <title>Complex archaea that bridge the gap between prokaryotes and eukaryotes.</title>
        <authorList>
            <person name="Spang A."/>
            <person name="Saw J.H."/>
            <person name="Jorgensen S.L."/>
            <person name="Zaremba-Niedzwiedzka K."/>
            <person name="Martijn J."/>
            <person name="Lind A.E."/>
            <person name="van Eijk R."/>
            <person name="Schleper C."/>
            <person name="Guy L."/>
            <person name="Ettema T.J."/>
        </authorList>
    </citation>
    <scope>NUCLEOTIDE SEQUENCE</scope>
</reference>